<comment type="caution">
    <text evidence="1">The sequence shown here is derived from an EMBL/GenBank/DDBJ whole genome shotgun (WGS) entry which is preliminary data.</text>
</comment>
<protein>
    <recommendedName>
        <fullName evidence="3">PLAC8 family protein</fullName>
    </recommendedName>
</protein>
<reference evidence="1 2" key="1">
    <citation type="submission" date="2017-08" db="EMBL/GenBank/DDBJ databases">
        <title>Acidophilic green algal genome provides insights into adaptation to an acidic environment.</title>
        <authorList>
            <person name="Hirooka S."/>
            <person name="Hirose Y."/>
            <person name="Kanesaki Y."/>
            <person name="Higuchi S."/>
            <person name="Fujiwara T."/>
            <person name="Onuma R."/>
            <person name="Era A."/>
            <person name="Ohbayashi R."/>
            <person name="Uzuka A."/>
            <person name="Nozaki H."/>
            <person name="Yoshikawa H."/>
            <person name="Miyagishima S.Y."/>
        </authorList>
    </citation>
    <scope>NUCLEOTIDE SEQUENCE [LARGE SCALE GENOMIC DNA]</scope>
    <source>
        <strain evidence="1 2">NIES-2499</strain>
    </source>
</reference>
<gene>
    <name evidence="1" type="ORF">CEUSTIGMA_g1466.t1</name>
</gene>
<keyword evidence="2" id="KW-1185">Reference proteome</keyword>
<sequence length="205" mass="23234">MPDILPDIEGYCFCSADKFVEGFTELPANCWDVVKCLFALNWCDCKEEGTRNFYQYPSWACWYNCPLCLAMCFCSPCLCPLVHFRNMERITGKSCESECVTCCVLSCCCCLNYCYYASQRAKLREKYGIKSTQVADCCCFWWSPLCMVCQDANELQNATDYHIPFCSARTAEVVRNVTFSDALTDKAAKLNDKITDKVTGGHGSK</sequence>
<evidence type="ECO:0000313" key="2">
    <source>
        <dbReference type="Proteomes" id="UP000232323"/>
    </source>
</evidence>
<dbReference type="Proteomes" id="UP000232323">
    <property type="component" value="Unassembled WGS sequence"/>
</dbReference>
<dbReference type="EMBL" id="BEGY01000005">
    <property type="protein sequence ID" value="GAX74016.1"/>
    <property type="molecule type" value="Genomic_DNA"/>
</dbReference>
<accession>A0A250WTE3</accession>
<organism evidence="1 2">
    <name type="scientific">Chlamydomonas eustigma</name>
    <dbReference type="NCBI Taxonomy" id="1157962"/>
    <lineage>
        <taxon>Eukaryota</taxon>
        <taxon>Viridiplantae</taxon>
        <taxon>Chlorophyta</taxon>
        <taxon>core chlorophytes</taxon>
        <taxon>Chlorophyceae</taxon>
        <taxon>CS clade</taxon>
        <taxon>Chlamydomonadales</taxon>
        <taxon>Chlamydomonadaceae</taxon>
        <taxon>Chlamydomonas</taxon>
    </lineage>
</organism>
<dbReference type="AlphaFoldDB" id="A0A250WTE3"/>
<evidence type="ECO:0008006" key="3">
    <source>
        <dbReference type="Google" id="ProtNLM"/>
    </source>
</evidence>
<proteinExistence type="predicted"/>
<evidence type="ECO:0000313" key="1">
    <source>
        <dbReference type="EMBL" id="GAX74016.1"/>
    </source>
</evidence>
<name>A0A250WTE3_9CHLO</name>